<keyword evidence="7" id="KW-0067">ATP-binding</keyword>
<comment type="catalytic activity">
    <reaction evidence="9">
        <text>RNA(n) + ATP = RNA(n)-3'-adenine ribonucleotide + diphosphate</text>
        <dbReference type="Rhea" id="RHEA:11332"/>
        <dbReference type="Rhea" id="RHEA-COMP:14527"/>
        <dbReference type="Rhea" id="RHEA-COMP:17347"/>
        <dbReference type="ChEBI" id="CHEBI:30616"/>
        <dbReference type="ChEBI" id="CHEBI:33019"/>
        <dbReference type="ChEBI" id="CHEBI:140395"/>
        <dbReference type="ChEBI" id="CHEBI:173115"/>
        <dbReference type="EC" id="2.7.7.19"/>
    </reaction>
</comment>
<dbReference type="Gene3D" id="1.10.1410.10">
    <property type="match status" value="1"/>
</dbReference>
<keyword evidence="6" id="KW-0547">Nucleotide-binding</keyword>
<evidence type="ECO:0000256" key="7">
    <source>
        <dbReference type="ARBA" id="ARBA00022840"/>
    </source>
</evidence>
<dbReference type="GO" id="GO:0005634">
    <property type="term" value="C:nucleus"/>
    <property type="evidence" value="ECO:0007669"/>
    <property type="project" value="UniProtKB-SubCell"/>
</dbReference>
<evidence type="ECO:0000313" key="11">
    <source>
        <dbReference type="Proteomes" id="UP000095281"/>
    </source>
</evidence>
<evidence type="ECO:0000256" key="8">
    <source>
        <dbReference type="ARBA" id="ARBA00023242"/>
    </source>
</evidence>
<keyword evidence="5" id="KW-0808">Transferase</keyword>
<evidence type="ECO:0000256" key="1">
    <source>
        <dbReference type="ARBA" id="ARBA00004123"/>
    </source>
</evidence>
<evidence type="ECO:0000256" key="3">
    <source>
        <dbReference type="ARBA" id="ARBA00012388"/>
    </source>
</evidence>
<evidence type="ECO:0000256" key="2">
    <source>
        <dbReference type="ARBA" id="ARBA00010912"/>
    </source>
</evidence>
<comment type="similarity">
    <text evidence="2">Belongs to the poly(A) polymerase family.</text>
</comment>
<dbReference type="AlphaFoldDB" id="A0A1I8BBJ7"/>
<keyword evidence="11" id="KW-1185">Reference proteome</keyword>
<evidence type="ECO:0000313" key="12">
    <source>
        <dbReference type="WBParaSite" id="MhA1_Contig1762.frz3.gene6"/>
    </source>
</evidence>
<evidence type="ECO:0000259" key="10">
    <source>
        <dbReference type="Pfam" id="PF04928"/>
    </source>
</evidence>
<dbReference type="EC" id="2.7.7.19" evidence="3"/>
<sequence length="596" mass="69115">MKGIIDGRHLEKNKKEIILQIKKQLHLKNLALISEEWKDKIEENKKKEIYKILFFEGNEENINDNDKLNKDFELWEKYKKQRGLDAQKLDEYGPASYLNPEYFQEINFETKNTLSAKLIQLIDGHSRDQEIADKAVKVLKKHYSRWSQIVGCSSKLLISGSVMLGINTINSDVDAIVILEEKEKEENEGKEENEINKINTNFNQNQSEELQKCKYLLETPKTSNCGVSKMKDVILENNPLLASLICAKEIEKYKEINNDKNIKIDIKEKRFNQVFGSENTNCQLNKSEECNDQSLFCLLCRDRRVSDLKRITEAWIQLIEFKIYGIDIDIAYVGLPEWTITENSVDWLNAVLASHKNNVLSKLQPISGYSSNKYLINLLNKEKNNGSNKMPITFCNALIALKVWAKNNSIYGNINGFFNGAALTLLVAKVYLLYPNASTIALIERFFLTYLTWNWPTPVRLQNSEKINDLHSWTTNKELIARENNIKPQYDLLGNLRNKITSDRLFNHSKLIMPIITPIYPEQSAAFNVNYSTHKIIMETLFDGYKMLRDVNIVGLRQGAIARAWERWIKGIKFTEKLMTPYCEIRLIGMQLSWEN</sequence>
<feature type="domain" description="Poly(A) polymerase central" evidence="10">
    <location>
        <begin position="393"/>
        <end position="552"/>
    </location>
</feature>
<evidence type="ECO:0000256" key="4">
    <source>
        <dbReference type="ARBA" id="ARBA00022664"/>
    </source>
</evidence>
<dbReference type="SUPFAM" id="SSF81301">
    <property type="entry name" value="Nucleotidyltransferase"/>
    <property type="match status" value="1"/>
</dbReference>
<dbReference type="GO" id="GO:1990817">
    <property type="term" value="F:poly(A) RNA polymerase activity"/>
    <property type="evidence" value="ECO:0007669"/>
    <property type="project" value="UniProtKB-EC"/>
</dbReference>
<evidence type="ECO:0000256" key="5">
    <source>
        <dbReference type="ARBA" id="ARBA00022679"/>
    </source>
</evidence>
<organism evidence="11 12">
    <name type="scientific">Meloidogyne hapla</name>
    <name type="common">Root-knot nematode worm</name>
    <dbReference type="NCBI Taxonomy" id="6305"/>
    <lineage>
        <taxon>Eukaryota</taxon>
        <taxon>Metazoa</taxon>
        <taxon>Ecdysozoa</taxon>
        <taxon>Nematoda</taxon>
        <taxon>Chromadorea</taxon>
        <taxon>Rhabditida</taxon>
        <taxon>Tylenchina</taxon>
        <taxon>Tylenchomorpha</taxon>
        <taxon>Tylenchoidea</taxon>
        <taxon>Meloidogynidae</taxon>
        <taxon>Meloidogyninae</taxon>
        <taxon>Meloidogyne</taxon>
    </lineage>
</organism>
<name>A0A1I8BBJ7_MELHA</name>
<dbReference type="GO" id="GO:0006397">
    <property type="term" value="P:mRNA processing"/>
    <property type="evidence" value="ECO:0007669"/>
    <property type="project" value="UniProtKB-KW"/>
</dbReference>
<protein>
    <recommendedName>
        <fullName evidence="3">polynucleotide adenylyltransferase</fullName>
        <ecNumber evidence="3">2.7.7.19</ecNumber>
    </recommendedName>
</protein>
<dbReference type="WBParaSite" id="MhA1_Contig1762.frz3.gene6">
    <property type="protein sequence ID" value="MhA1_Contig1762.frz3.gene6"/>
    <property type="gene ID" value="MhA1_Contig1762.frz3.gene6"/>
</dbReference>
<dbReference type="Pfam" id="PF04928">
    <property type="entry name" value="PAP_central"/>
    <property type="match status" value="1"/>
</dbReference>
<reference evidence="12" key="1">
    <citation type="submission" date="2016-11" db="UniProtKB">
        <authorList>
            <consortium name="WormBaseParasite"/>
        </authorList>
    </citation>
    <scope>IDENTIFICATION</scope>
</reference>
<keyword evidence="4" id="KW-0507">mRNA processing</keyword>
<comment type="subcellular location">
    <subcellularLocation>
        <location evidence="1">Nucleus</location>
    </subcellularLocation>
</comment>
<dbReference type="Gene3D" id="3.30.460.10">
    <property type="entry name" value="Beta Polymerase, domain 2"/>
    <property type="match status" value="1"/>
</dbReference>
<evidence type="ECO:0000256" key="9">
    <source>
        <dbReference type="ARBA" id="ARBA00048830"/>
    </source>
</evidence>
<proteinExistence type="inferred from homology"/>
<dbReference type="PANTHER" id="PTHR10682">
    <property type="entry name" value="POLY A POLYMERASE"/>
    <property type="match status" value="1"/>
</dbReference>
<dbReference type="PANTHER" id="PTHR10682:SF10">
    <property type="entry name" value="POLYNUCLEOTIDE ADENYLYLTRANSFERASE"/>
    <property type="match status" value="1"/>
</dbReference>
<accession>A0A1I8BBJ7</accession>
<dbReference type="GO" id="GO:0005524">
    <property type="term" value="F:ATP binding"/>
    <property type="evidence" value="ECO:0007669"/>
    <property type="project" value="UniProtKB-KW"/>
</dbReference>
<keyword evidence="8" id="KW-0539">Nucleus</keyword>
<dbReference type="InterPro" id="IPR007012">
    <property type="entry name" value="PolA_pol_cen_dom"/>
</dbReference>
<dbReference type="Proteomes" id="UP000095281">
    <property type="component" value="Unplaced"/>
</dbReference>
<dbReference type="SUPFAM" id="SSF81631">
    <property type="entry name" value="PAP/OAS1 substrate-binding domain"/>
    <property type="match status" value="1"/>
</dbReference>
<evidence type="ECO:0000256" key="6">
    <source>
        <dbReference type="ARBA" id="ARBA00022741"/>
    </source>
</evidence>
<dbReference type="InterPro" id="IPR043519">
    <property type="entry name" value="NT_sf"/>
</dbReference>